<name>A0A0P1G693_9RHOB</name>
<dbReference type="PROSITE" id="PS51257">
    <property type="entry name" value="PROKAR_LIPOPROTEIN"/>
    <property type="match status" value="1"/>
</dbReference>
<organism evidence="3 4">
    <name type="scientific">Tritonibacter multivorans</name>
    <dbReference type="NCBI Taxonomy" id="928856"/>
    <lineage>
        <taxon>Bacteria</taxon>
        <taxon>Pseudomonadati</taxon>
        <taxon>Pseudomonadota</taxon>
        <taxon>Alphaproteobacteria</taxon>
        <taxon>Rhodobacterales</taxon>
        <taxon>Paracoccaceae</taxon>
        <taxon>Tritonibacter</taxon>
    </lineage>
</organism>
<keyword evidence="2" id="KW-0732">Signal</keyword>
<evidence type="ECO:0000313" key="4">
    <source>
        <dbReference type="Proteomes" id="UP000052022"/>
    </source>
</evidence>
<evidence type="ECO:0000313" key="3">
    <source>
        <dbReference type="EMBL" id="CUH77277.1"/>
    </source>
</evidence>
<feature type="signal peptide" evidence="2">
    <location>
        <begin position="1"/>
        <end position="18"/>
    </location>
</feature>
<dbReference type="EMBL" id="CYSD01000019">
    <property type="protein sequence ID" value="CUH77277.1"/>
    <property type="molecule type" value="Genomic_DNA"/>
</dbReference>
<evidence type="ECO:0008006" key="5">
    <source>
        <dbReference type="Google" id="ProtNLM"/>
    </source>
</evidence>
<sequence length="130" mass="14953">MRMRPFALLALPLLAACASPYDRCVKQNSGDYLRLSAQIETTEGNIDRGYAIHTQTVPETVWEHCPRYKDGKIIGYRLCPETYYREIETPVVISVPSERERLKRLSRERAALQPRHDSVTEQCRAAHPPK</sequence>
<dbReference type="STRING" id="928856.SAMN04488049_1176"/>
<dbReference type="Proteomes" id="UP000052022">
    <property type="component" value="Unassembled WGS sequence"/>
</dbReference>
<feature type="compositionally biased region" description="Basic and acidic residues" evidence="1">
    <location>
        <begin position="107"/>
        <end position="119"/>
    </location>
</feature>
<protein>
    <recommendedName>
        <fullName evidence="5">Lipoprotein</fullName>
    </recommendedName>
</protein>
<dbReference type="RefSeq" id="WP_058289404.1">
    <property type="nucleotide sequence ID" value="NZ_CYSD01000019.1"/>
</dbReference>
<accession>A0A0P1G693</accession>
<feature type="chain" id="PRO_5006063098" description="Lipoprotein" evidence="2">
    <location>
        <begin position="19"/>
        <end position="130"/>
    </location>
</feature>
<dbReference type="AlphaFoldDB" id="A0A0P1G693"/>
<proteinExistence type="predicted"/>
<keyword evidence="4" id="KW-1185">Reference proteome</keyword>
<evidence type="ECO:0000256" key="2">
    <source>
        <dbReference type="SAM" id="SignalP"/>
    </source>
</evidence>
<evidence type="ECO:0000256" key="1">
    <source>
        <dbReference type="SAM" id="MobiDB-lite"/>
    </source>
</evidence>
<dbReference type="OrthoDB" id="7875456at2"/>
<gene>
    <name evidence="3" type="ORF">TRM7557_01293</name>
</gene>
<feature type="region of interest" description="Disordered" evidence="1">
    <location>
        <begin position="107"/>
        <end position="130"/>
    </location>
</feature>
<reference evidence="3 4" key="1">
    <citation type="submission" date="2015-09" db="EMBL/GenBank/DDBJ databases">
        <authorList>
            <consortium name="Swine Surveillance"/>
        </authorList>
    </citation>
    <scope>NUCLEOTIDE SEQUENCE [LARGE SCALE GENOMIC DNA]</scope>
    <source>
        <strain evidence="3 4">CECT 7557</strain>
    </source>
</reference>